<evidence type="ECO:0000256" key="4">
    <source>
        <dbReference type="ARBA" id="ARBA00022989"/>
    </source>
</evidence>
<evidence type="ECO:0000313" key="9">
    <source>
        <dbReference type="Proteomes" id="UP000886657"/>
    </source>
</evidence>
<feature type="chain" id="PRO_5039050495" evidence="6">
    <location>
        <begin position="20"/>
        <end position="154"/>
    </location>
</feature>
<keyword evidence="4" id="KW-1133">Transmembrane helix</keyword>
<dbReference type="Pfam" id="PF17200">
    <property type="entry name" value="sCache_2"/>
    <property type="match status" value="1"/>
</dbReference>
<evidence type="ECO:0000259" key="7">
    <source>
        <dbReference type="SMART" id="SM01049"/>
    </source>
</evidence>
<dbReference type="EMBL" id="JADKIO010000010">
    <property type="protein sequence ID" value="MBK9797552.1"/>
    <property type="molecule type" value="Genomic_DNA"/>
</dbReference>
<name>A0A9D7XIR6_9BACT</name>
<accession>A0A9D7XIR6</accession>
<sequence>MNFAKCLLATALPCLVCYAQNPTSTEAVALVKSAVAYAKKHGGAKLIEETNSPNGKFHVATGGELYIFIYDERGTVKAIGYNTAALVGKNRIDLKDPDGVMIIQELIKIAKGRGKGWVDYKYPNPTTNALDAKTSYMEFYEGMIIGSGVYKEKD</sequence>
<evidence type="ECO:0000256" key="3">
    <source>
        <dbReference type="ARBA" id="ARBA00022692"/>
    </source>
</evidence>
<dbReference type="Proteomes" id="UP000886657">
    <property type="component" value="Unassembled WGS sequence"/>
</dbReference>
<dbReference type="AlphaFoldDB" id="A0A9D7XIR6"/>
<comment type="subcellular location">
    <subcellularLocation>
        <location evidence="1">Cell membrane</location>
        <topology evidence="1">Multi-pass membrane protein</topology>
    </subcellularLocation>
</comment>
<keyword evidence="3" id="KW-0812">Transmembrane</keyword>
<feature type="signal peptide" evidence="6">
    <location>
        <begin position="1"/>
        <end position="19"/>
    </location>
</feature>
<keyword evidence="5" id="KW-0472">Membrane</keyword>
<proteinExistence type="predicted"/>
<dbReference type="GO" id="GO:0005886">
    <property type="term" value="C:plasma membrane"/>
    <property type="evidence" value="ECO:0007669"/>
    <property type="project" value="UniProtKB-SubCell"/>
</dbReference>
<dbReference type="SMART" id="SM01049">
    <property type="entry name" value="Cache_2"/>
    <property type="match status" value="1"/>
</dbReference>
<evidence type="ECO:0000256" key="6">
    <source>
        <dbReference type="SAM" id="SignalP"/>
    </source>
</evidence>
<organism evidence="8 9">
    <name type="scientific">Candidatus Geothrix skivensis</name>
    <dbReference type="NCBI Taxonomy" id="2954439"/>
    <lineage>
        <taxon>Bacteria</taxon>
        <taxon>Pseudomonadati</taxon>
        <taxon>Acidobacteriota</taxon>
        <taxon>Holophagae</taxon>
        <taxon>Holophagales</taxon>
        <taxon>Holophagaceae</taxon>
        <taxon>Geothrix</taxon>
    </lineage>
</organism>
<keyword evidence="2" id="KW-1003">Cell membrane</keyword>
<dbReference type="InterPro" id="IPR033480">
    <property type="entry name" value="sCache_2"/>
</dbReference>
<keyword evidence="6" id="KW-0732">Signal</keyword>
<comment type="caution">
    <text evidence="8">The sequence shown here is derived from an EMBL/GenBank/DDBJ whole genome shotgun (WGS) entry which is preliminary data.</text>
</comment>
<evidence type="ECO:0000256" key="5">
    <source>
        <dbReference type="ARBA" id="ARBA00023136"/>
    </source>
</evidence>
<feature type="domain" description="Single Cache" evidence="7">
    <location>
        <begin position="24"/>
        <end position="104"/>
    </location>
</feature>
<gene>
    <name evidence="8" type="ORF">IPP58_13870</name>
</gene>
<reference evidence="8" key="1">
    <citation type="submission" date="2020-10" db="EMBL/GenBank/DDBJ databases">
        <title>Connecting structure to function with the recovery of over 1000 high-quality activated sludge metagenome-assembled genomes encoding full-length rRNA genes using long-read sequencing.</title>
        <authorList>
            <person name="Singleton C.M."/>
            <person name="Petriglieri F."/>
            <person name="Kristensen J.M."/>
            <person name="Kirkegaard R.H."/>
            <person name="Michaelsen T.Y."/>
            <person name="Andersen M.H."/>
            <person name="Karst S.M."/>
            <person name="Dueholm M.S."/>
            <person name="Nielsen P.H."/>
            <person name="Albertsen M."/>
        </authorList>
    </citation>
    <scope>NUCLEOTIDE SEQUENCE</scope>
    <source>
        <strain evidence="8">Skiv_18-Q3-R9-52_MAXAC.067</strain>
    </source>
</reference>
<evidence type="ECO:0000313" key="8">
    <source>
        <dbReference type="EMBL" id="MBK9797552.1"/>
    </source>
</evidence>
<evidence type="ECO:0000256" key="2">
    <source>
        <dbReference type="ARBA" id="ARBA00022475"/>
    </source>
</evidence>
<protein>
    <submittedName>
        <fullName evidence="8">Cache domain-containing protein</fullName>
    </submittedName>
</protein>
<dbReference type="Gene3D" id="3.30.450.20">
    <property type="entry name" value="PAS domain"/>
    <property type="match status" value="1"/>
</dbReference>
<evidence type="ECO:0000256" key="1">
    <source>
        <dbReference type="ARBA" id="ARBA00004651"/>
    </source>
</evidence>